<gene>
    <name evidence="2" type="ORF">BaRGS_00003974</name>
</gene>
<protein>
    <submittedName>
        <fullName evidence="2">Uncharacterized protein</fullName>
    </submittedName>
</protein>
<comment type="caution">
    <text evidence="2">The sequence shown here is derived from an EMBL/GenBank/DDBJ whole genome shotgun (WGS) entry which is preliminary data.</text>
</comment>
<organism evidence="2 3">
    <name type="scientific">Batillaria attramentaria</name>
    <dbReference type="NCBI Taxonomy" id="370345"/>
    <lineage>
        <taxon>Eukaryota</taxon>
        <taxon>Metazoa</taxon>
        <taxon>Spiralia</taxon>
        <taxon>Lophotrochozoa</taxon>
        <taxon>Mollusca</taxon>
        <taxon>Gastropoda</taxon>
        <taxon>Caenogastropoda</taxon>
        <taxon>Sorbeoconcha</taxon>
        <taxon>Cerithioidea</taxon>
        <taxon>Batillariidae</taxon>
        <taxon>Batillaria</taxon>
    </lineage>
</organism>
<sequence>DGSWTYTQVTLSVTSVRVAGGDGNTRRTTGGRRHANRRSGSDTGGRKRHDLPFPAEGSAHPAPAVLTTLCLLANFEGVY</sequence>
<feature type="non-terminal residue" evidence="2">
    <location>
        <position position="1"/>
    </location>
</feature>
<name>A0ABD0M0T5_9CAEN</name>
<feature type="region of interest" description="Disordered" evidence="1">
    <location>
        <begin position="18"/>
        <end position="59"/>
    </location>
</feature>
<keyword evidence="3" id="KW-1185">Reference proteome</keyword>
<evidence type="ECO:0000256" key="1">
    <source>
        <dbReference type="SAM" id="MobiDB-lite"/>
    </source>
</evidence>
<dbReference type="AlphaFoldDB" id="A0ABD0M0T5"/>
<accession>A0ABD0M0T5</accession>
<dbReference type="EMBL" id="JACVVK020000013">
    <property type="protein sequence ID" value="KAK7504946.1"/>
    <property type="molecule type" value="Genomic_DNA"/>
</dbReference>
<reference evidence="2 3" key="1">
    <citation type="journal article" date="2023" name="Sci. Data">
        <title>Genome assembly of the Korean intertidal mud-creeper Batillaria attramentaria.</title>
        <authorList>
            <person name="Patra A.K."/>
            <person name="Ho P.T."/>
            <person name="Jun S."/>
            <person name="Lee S.J."/>
            <person name="Kim Y."/>
            <person name="Won Y.J."/>
        </authorList>
    </citation>
    <scope>NUCLEOTIDE SEQUENCE [LARGE SCALE GENOMIC DNA]</scope>
    <source>
        <strain evidence="2">Wonlab-2016</strain>
    </source>
</reference>
<evidence type="ECO:0000313" key="3">
    <source>
        <dbReference type="Proteomes" id="UP001519460"/>
    </source>
</evidence>
<dbReference type="Proteomes" id="UP001519460">
    <property type="component" value="Unassembled WGS sequence"/>
</dbReference>
<proteinExistence type="predicted"/>
<evidence type="ECO:0000313" key="2">
    <source>
        <dbReference type="EMBL" id="KAK7504946.1"/>
    </source>
</evidence>